<comment type="caution">
    <text evidence="1">The sequence shown here is derived from an EMBL/GenBank/DDBJ whole genome shotgun (WGS) entry which is preliminary data.</text>
</comment>
<protein>
    <submittedName>
        <fullName evidence="1">Uncharacterized protein</fullName>
    </submittedName>
</protein>
<name>X1KK73_9ZZZZ</name>
<gene>
    <name evidence="1" type="ORF">S06H3_21596</name>
</gene>
<organism evidence="1">
    <name type="scientific">marine sediment metagenome</name>
    <dbReference type="NCBI Taxonomy" id="412755"/>
    <lineage>
        <taxon>unclassified sequences</taxon>
        <taxon>metagenomes</taxon>
        <taxon>ecological metagenomes</taxon>
    </lineage>
</organism>
<proteinExistence type="predicted"/>
<evidence type="ECO:0000313" key="1">
    <source>
        <dbReference type="EMBL" id="GAI07103.1"/>
    </source>
</evidence>
<dbReference type="AlphaFoldDB" id="X1KK73"/>
<accession>X1KK73</accession>
<sequence length="126" mass="13556">MAFTTDTHKVYVGDGAANYLLAMASELHTQNTDTLLSIATALTGDHTYVGIIDSKNVGENVVFGDLLYFDWTDGEWKKAKADAAAATPAMRIALEDKGDGEACLMLVKGYIRDNSAFEATIAIAYL</sequence>
<reference evidence="1" key="1">
    <citation type="journal article" date="2014" name="Front. Microbiol.">
        <title>High frequency of phylogenetically diverse reductive dehalogenase-homologous genes in deep subseafloor sedimentary metagenomes.</title>
        <authorList>
            <person name="Kawai M."/>
            <person name="Futagami T."/>
            <person name="Toyoda A."/>
            <person name="Takaki Y."/>
            <person name="Nishi S."/>
            <person name="Hori S."/>
            <person name="Arai W."/>
            <person name="Tsubouchi T."/>
            <person name="Morono Y."/>
            <person name="Uchiyama I."/>
            <person name="Ito T."/>
            <person name="Fujiyama A."/>
            <person name="Inagaki F."/>
            <person name="Takami H."/>
        </authorList>
    </citation>
    <scope>NUCLEOTIDE SEQUENCE</scope>
    <source>
        <strain evidence="1">Expedition CK06-06</strain>
    </source>
</reference>
<feature type="non-terminal residue" evidence="1">
    <location>
        <position position="126"/>
    </location>
</feature>
<dbReference type="EMBL" id="BARV01011369">
    <property type="protein sequence ID" value="GAI07103.1"/>
    <property type="molecule type" value="Genomic_DNA"/>
</dbReference>